<dbReference type="Proteomes" id="UP000742786">
    <property type="component" value="Unassembled WGS sequence"/>
</dbReference>
<evidence type="ECO:0000256" key="1">
    <source>
        <dbReference type="SAM" id="MobiDB-lite"/>
    </source>
</evidence>
<protein>
    <recommendedName>
        <fullName evidence="3">SPOR domain-containing protein</fullName>
    </recommendedName>
</protein>
<dbReference type="PANTHER" id="PTHR38687">
    <property type="entry name" value="CELL DIVISION PROTEIN DEDD-RELATED"/>
    <property type="match status" value="1"/>
</dbReference>
<evidence type="ECO:0000313" key="5">
    <source>
        <dbReference type="Proteomes" id="UP000742786"/>
    </source>
</evidence>
<evidence type="ECO:0000259" key="3">
    <source>
        <dbReference type="PROSITE" id="PS51724"/>
    </source>
</evidence>
<accession>A0A916J5D1</accession>
<dbReference type="GO" id="GO:0042834">
    <property type="term" value="F:peptidoglycan binding"/>
    <property type="evidence" value="ECO:0007669"/>
    <property type="project" value="InterPro"/>
</dbReference>
<keyword evidence="2" id="KW-1133">Transmembrane helix</keyword>
<name>A0A916J5D1_9PROT</name>
<dbReference type="InterPro" id="IPR036680">
    <property type="entry name" value="SPOR-like_sf"/>
</dbReference>
<comment type="caution">
    <text evidence="4">The sequence shown here is derived from an EMBL/GenBank/DDBJ whole genome shotgun (WGS) entry which is preliminary data.</text>
</comment>
<gene>
    <name evidence="4" type="ORF">GTOL_12149</name>
</gene>
<dbReference type="Gene3D" id="3.30.70.1070">
    <property type="entry name" value="Sporulation related repeat"/>
    <property type="match status" value="1"/>
</dbReference>
<proteinExistence type="predicted"/>
<dbReference type="PANTHER" id="PTHR38687:SF1">
    <property type="entry name" value="CELL DIVISION PROTEIN DEDD"/>
    <property type="match status" value="1"/>
</dbReference>
<dbReference type="PROSITE" id="PS51724">
    <property type="entry name" value="SPOR"/>
    <property type="match status" value="1"/>
</dbReference>
<feature type="transmembrane region" description="Helical" evidence="2">
    <location>
        <begin position="16"/>
        <end position="38"/>
    </location>
</feature>
<dbReference type="GO" id="GO:0030428">
    <property type="term" value="C:cell septum"/>
    <property type="evidence" value="ECO:0007669"/>
    <property type="project" value="TreeGrafter"/>
</dbReference>
<feature type="compositionally biased region" description="Basic and acidic residues" evidence="1">
    <location>
        <begin position="48"/>
        <end position="62"/>
    </location>
</feature>
<sequence>MNNASGRHGAGGGSKLLLGGFIGLVIGVLIAFGVVLYLNKAPLPFQEKNGRPEQDQTVRKGQEALPLPGKPGDAPVEKPRFEFYKILPGTQEAAPGNNATNPPPVDDQTSGQAQVPMELFYLQVGAFQKATDADNLKAKLALIGVEASVQDVAVPDKGTLHRVRTGPYATPNEMNQVRTLMAQNGVQATLIKVKEAGTPAPSTESKPGKP</sequence>
<evidence type="ECO:0000256" key="2">
    <source>
        <dbReference type="SAM" id="Phobius"/>
    </source>
</evidence>
<organism evidence="4 5">
    <name type="scientific">Georgfuchsia toluolica</name>
    <dbReference type="NCBI Taxonomy" id="424218"/>
    <lineage>
        <taxon>Bacteria</taxon>
        <taxon>Pseudomonadati</taxon>
        <taxon>Pseudomonadota</taxon>
        <taxon>Betaproteobacteria</taxon>
        <taxon>Nitrosomonadales</taxon>
        <taxon>Sterolibacteriaceae</taxon>
        <taxon>Georgfuchsia</taxon>
    </lineage>
</organism>
<dbReference type="SUPFAM" id="SSF110997">
    <property type="entry name" value="Sporulation related repeat"/>
    <property type="match status" value="1"/>
</dbReference>
<keyword evidence="5" id="KW-1185">Reference proteome</keyword>
<reference evidence="4" key="1">
    <citation type="submission" date="2021-04" db="EMBL/GenBank/DDBJ databases">
        <authorList>
            <person name="Hornung B."/>
        </authorList>
    </citation>
    <scope>NUCLEOTIDE SEQUENCE</scope>
    <source>
        <strain evidence="4">G5G6</strain>
    </source>
</reference>
<dbReference type="RefSeq" id="WP_220636132.1">
    <property type="nucleotide sequence ID" value="NZ_CAJQUM010000001.1"/>
</dbReference>
<dbReference type="InterPro" id="IPR052521">
    <property type="entry name" value="Cell_div_SPOR-domain"/>
</dbReference>
<feature type="region of interest" description="Disordered" evidence="1">
    <location>
        <begin position="45"/>
        <end position="74"/>
    </location>
</feature>
<keyword evidence="2" id="KW-0472">Membrane</keyword>
<dbReference type="EMBL" id="CAJQUM010000001">
    <property type="protein sequence ID" value="CAG4884266.1"/>
    <property type="molecule type" value="Genomic_DNA"/>
</dbReference>
<dbReference type="GO" id="GO:0032153">
    <property type="term" value="C:cell division site"/>
    <property type="evidence" value="ECO:0007669"/>
    <property type="project" value="TreeGrafter"/>
</dbReference>
<feature type="domain" description="SPOR" evidence="3">
    <location>
        <begin position="114"/>
        <end position="194"/>
    </location>
</feature>
<dbReference type="Pfam" id="PF05036">
    <property type="entry name" value="SPOR"/>
    <property type="match status" value="1"/>
</dbReference>
<dbReference type="AlphaFoldDB" id="A0A916J5D1"/>
<dbReference type="InterPro" id="IPR007730">
    <property type="entry name" value="SPOR-like_dom"/>
</dbReference>
<keyword evidence="2" id="KW-0812">Transmembrane</keyword>
<evidence type="ECO:0000313" key="4">
    <source>
        <dbReference type="EMBL" id="CAG4884266.1"/>
    </source>
</evidence>
<dbReference type="GO" id="GO:0032506">
    <property type="term" value="P:cytokinetic process"/>
    <property type="evidence" value="ECO:0007669"/>
    <property type="project" value="TreeGrafter"/>
</dbReference>
<feature type="region of interest" description="Disordered" evidence="1">
    <location>
        <begin position="91"/>
        <end position="110"/>
    </location>
</feature>